<dbReference type="AlphaFoldDB" id="A0A074JTZ0"/>
<dbReference type="GO" id="GO:0003677">
    <property type="term" value="F:DNA binding"/>
    <property type="evidence" value="ECO:0007669"/>
    <property type="project" value="UniProtKB-KW"/>
</dbReference>
<keyword evidence="6" id="KW-0255">Endonuclease</keyword>
<evidence type="ECO:0000256" key="9">
    <source>
        <dbReference type="ARBA" id="ARBA00023125"/>
    </source>
</evidence>
<keyword evidence="4 10" id="KW-0547">Nucleotide-binding</keyword>
<keyword evidence="13" id="KW-1185">Reference proteome</keyword>
<dbReference type="Pfam" id="PF04313">
    <property type="entry name" value="HSDR_N"/>
    <property type="match status" value="1"/>
</dbReference>
<dbReference type="NCBIfam" id="TIGR00348">
    <property type="entry name" value="hsdR"/>
    <property type="match status" value="1"/>
</dbReference>
<keyword evidence="8 10" id="KW-0067">ATP-binding</keyword>
<dbReference type="SUPFAM" id="SSF52540">
    <property type="entry name" value="P-loop containing nucleoside triphosphate hydrolases"/>
    <property type="match status" value="2"/>
</dbReference>
<dbReference type="eggNOG" id="COG0610">
    <property type="taxonomic scope" value="Bacteria"/>
</dbReference>
<evidence type="ECO:0000256" key="6">
    <source>
        <dbReference type="ARBA" id="ARBA00022759"/>
    </source>
</evidence>
<evidence type="ECO:0000256" key="8">
    <source>
        <dbReference type="ARBA" id="ARBA00022840"/>
    </source>
</evidence>
<dbReference type="CDD" id="cd22332">
    <property type="entry name" value="HsdR_N"/>
    <property type="match status" value="1"/>
</dbReference>
<dbReference type="InterPro" id="IPR040980">
    <property type="entry name" value="SWI2_SNF2"/>
</dbReference>
<dbReference type="EMBL" id="AUNB01000026">
    <property type="protein sequence ID" value="KEO59944.1"/>
    <property type="molecule type" value="Genomic_DNA"/>
</dbReference>
<dbReference type="GO" id="GO:0009307">
    <property type="term" value="P:DNA restriction-modification system"/>
    <property type="evidence" value="ECO:0007669"/>
    <property type="project" value="UniProtKB-KW"/>
</dbReference>
<comment type="caution">
    <text evidence="12">The sequence shown here is derived from an EMBL/GenBank/DDBJ whole genome shotgun (WGS) entry which is preliminary data.</text>
</comment>
<evidence type="ECO:0000256" key="5">
    <source>
        <dbReference type="ARBA" id="ARBA00022747"/>
    </source>
</evidence>
<comment type="similarity">
    <text evidence="2 10">Belongs to the HsdR family.</text>
</comment>
<accession>A0A074JTZ0</accession>
<dbReference type="RefSeq" id="WP_038130640.1">
    <property type="nucleotide sequence ID" value="NZ_AUNB01000026.1"/>
</dbReference>
<comment type="subunit">
    <text evidence="10">The type I restriction/modification system is composed of three polypeptides R, M and S.</text>
</comment>
<protein>
    <recommendedName>
        <fullName evidence="10">Type I restriction enzyme endonuclease subunit</fullName>
        <shortName evidence="10">R protein</shortName>
        <ecNumber evidence="10">3.1.21.3</ecNumber>
    </recommendedName>
</protein>
<evidence type="ECO:0000256" key="3">
    <source>
        <dbReference type="ARBA" id="ARBA00022722"/>
    </source>
</evidence>
<evidence type="ECO:0000256" key="1">
    <source>
        <dbReference type="ARBA" id="ARBA00000851"/>
    </source>
</evidence>
<gene>
    <name evidence="12" type="ORF">DT23_15060</name>
</gene>
<keyword evidence="5 10" id="KW-0680">Restriction system</keyword>
<reference evidence="12 13" key="1">
    <citation type="journal article" date="2015" name="Antonie Van Leeuwenhoek">
        <title>Thioclava indica sp. nov., isolated from surface seawater of the Indian Ocean.</title>
        <authorList>
            <person name="Liu Y."/>
            <person name="Lai Q."/>
            <person name="Du J."/>
            <person name="Xu H."/>
            <person name="Jiang L."/>
            <person name="Shao Z."/>
        </authorList>
    </citation>
    <scope>NUCLEOTIDE SEQUENCE [LARGE SCALE GENOMIC DNA]</scope>
    <source>
        <strain evidence="12 13">DT23-4</strain>
    </source>
</reference>
<keyword evidence="9 10" id="KW-0238">DNA-binding</keyword>
<dbReference type="CDD" id="cd18800">
    <property type="entry name" value="SF2_C_EcoR124I-like"/>
    <property type="match status" value="1"/>
</dbReference>
<dbReference type="CDD" id="cd18030">
    <property type="entry name" value="DEXHc_RE_I_HsdR"/>
    <property type="match status" value="1"/>
</dbReference>
<evidence type="ECO:0000313" key="13">
    <source>
        <dbReference type="Proteomes" id="UP000027471"/>
    </source>
</evidence>
<dbReference type="SMART" id="SM00487">
    <property type="entry name" value="DEXDc"/>
    <property type="match status" value="1"/>
</dbReference>
<dbReference type="PROSITE" id="PS51192">
    <property type="entry name" value="HELICASE_ATP_BIND_1"/>
    <property type="match status" value="1"/>
</dbReference>
<dbReference type="InterPro" id="IPR051268">
    <property type="entry name" value="Type-I_R_enzyme_R_subunit"/>
</dbReference>
<dbReference type="InterPro" id="IPR014001">
    <property type="entry name" value="Helicase_ATP-bd"/>
</dbReference>
<keyword evidence="3" id="KW-0540">Nuclease</keyword>
<proteinExistence type="inferred from homology"/>
<dbReference type="Pfam" id="PF22679">
    <property type="entry name" value="T1R_D3-like"/>
    <property type="match status" value="1"/>
</dbReference>
<evidence type="ECO:0000256" key="10">
    <source>
        <dbReference type="RuleBase" id="RU364115"/>
    </source>
</evidence>
<dbReference type="GO" id="GO:0005524">
    <property type="term" value="F:ATP binding"/>
    <property type="evidence" value="ECO:0007669"/>
    <property type="project" value="UniProtKB-KW"/>
</dbReference>
<dbReference type="InterPro" id="IPR027417">
    <property type="entry name" value="P-loop_NTPase"/>
</dbReference>
<organism evidence="12 13">
    <name type="scientific">Thioclava indica</name>
    <dbReference type="NCBI Taxonomy" id="1353528"/>
    <lineage>
        <taxon>Bacteria</taxon>
        <taxon>Pseudomonadati</taxon>
        <taxon>Pseudomonadota</taxon>
        <taxon>Alphaproteobacteria</taxon>
        <taxon>Rhodobacterales</taxon>
        <taxon>Paracoccaceae</taxon>
        <taxon>Thioclava</taxon>
    </lineage>
</organism>
<comment type="catalytic activity">
    <reaction evidence="1 10">
        <text>Endonucleolytic cleavage of DNA to give random double-stranded fragments with terminal 5'-phosphates, ATP is simultaneously hydrolyzed.</text>
        <dbReference type="EC" id="3.1.21.3"/>
    </reaction>
</comment>
<dbReference type="PANTHER" id="PTHR30195">
    <property type="entry name" value="TYPE I SITE-SPECIFIC DEOXYRIBONUCLEASE PROTEIN SUBUNIT M AND R"/>
    <property type="match status" value="1"/>
</dbReference>
<dbReference type="InterPro" id="IPR007409">
    <property type="entry name" value="Restrct_endonuc_type1_HsdR_N"/>
</dbReference>
<evidence type="ECO:0000256" key="2">
    <source>
        <dbReference type="ARBA" id="ARBA00008598"/>
    </source>
</evidence>
<comment type="function">
    <text evidence="10">Subunit R is required for both nuclease and ATPase activities, but not for modification.</text>
</comment>
<dbReference type="Pfam" id="PF18766">
    <property type="entry name" value="SWI2_SNF2"/>
    <property type="match status" value="1"/>
</dbReference>
<dbReference type="InterPro" id="IPR055180">
    <property type="entry name" value="HsdR_RecA-like_helicase_dom_2"/>
</dbReference>
<evidence type="ECO:0000256" key="4">
    <source>
        <dbReference type="ARBA" id="ARBA00022741"/>
    </source>
</evidence>
<name>A0A074JTZ0_9RHOB</name>
<dbReference type="STRING" id="1353528.DT23_15060"/>
<dbReference type="PANTHER" id="PTHR30195:SF15">
    <property type="entry name" value="TYPE I RESTRICTION ENZYME HINDI ENDONUCLEASE SUBUNIT"/>
    <property type="match status" value="1"/>
</dbReference>
<dbReference type="eggNOG" id="COG1196">
    <property type="taxonomic scope" value="Bacteria"/>
</dbReference>
<feature type="domain" description="Helicase ATP-binding" evidence="11">
    <location>
        <begin position="296"/>
        <end position="460"/>
    </location>
</feature>
<evidence type="ECO:0000313" key="12">
    <source>
        <dbReference type="EMBL" id="KEO59944.1"/>
    </source>
</evidence>
<evidence type="ECO:0000259" key="11">
    <source>
        <dbReference type="PROSITE" id="PS51192"/>
    </source>
</evidence>
<dbReference type="Pfam" id="PF11867">
    <property type="entry name" value="T1RH-like_C"/>
    <property type="match status" value="1"/>
</dbReference>
<dbReference type="InterPro" id="IPR004473">
    <property type="entry name" value="Restrct_endonuc_typeI_HsdR"/>
</dbReference>
<dbReference type="Gene3D" id="3.40.50.300">
    <property type="entry name" value="P-loop containing nucleotide triphosphate hydrolases"/>
    <property type="match status" value="2"/>
</dbReference>
<dbReference type="GO" id="GO:0009035">
    <property type="term" value="F:type I site-specific deoxyribonuclease activity"/>
    <property type="evidence" value="ECO:0007669"/>
    <property type="project" value="UniProtKB-EC"/>
</dbReference>
<dbReference type="OrthoDB" id="9758243at2"/>
<dbReference type="InterPro" id="IPR021810">
    <property type="entry name" value="T1RH-like_C"/>
</dbReference>
<evidence type="ECO:0000256" key="7">
    <source>
        <dbReference type="ARBA" id="ARBA00022801"/>
    </source>
</evidence>
<dbReference type="Gene3D" id="3.90.1570.50">
    <property type="match status" value="1"/>
</dbReference>
<sequence length="989" mass="112263">MSSSRDRLEIEFVEDPAVDLLRVLFDYGELLLADVSRLRESTTDVLLTRRLETQLQALNPWIDQDGIRRAIAAIARVSAIDLIDANEKVHTALTYGITLPHTDANGRRQDRSVRYFDFETVEKNTFEFARQVAIKGPRQEIIPDIIVYVNGIPLVVIECKSPGLSDPIGDALRQFRRYEGRDEFQGLGAPRLFEVSQISLALARDVAKSGTTATPTRFWADWRDPYPLSSDALASRLGRTPTPQDALLAGMLAPENLLDLVRNFIIFETIDGKRIKKIARYQQYVAVGRTIERIRTALRPDKRGGVIHHTQGSGKSLTMVFLAIKLRRLPEAENPRLVIVTDRTELDGQITGQFQRAGFPNPTQAESGEHLRELLSGGAGTTVLTTVHKFQSAVPKRTDVISDSPNIFVMVDEAHRTQYGALAARMRAGLPNATMIAFTGTPIDKKDRATRRVFGDYIHRYLIHQAVKDEATVPIYYEMRDARMRIHGVELESAIRRAFPELSDEEIQKLKRGTRLQEKVAGAEERVRMICQDILQHYRETIEPNGFKAQIVTVSRDVAVTYVETLRDLGAPECAVIMSTANNDSARLQRHHHSKREREDLIARFKRQNDPLKILVVCDMLLTGFDAPIEQVLYLDAPLREHTLLQAIARVNRTADGKKYGLVVDYWGDNQRISEALEMFSEDDGVLSAMRPASEKYQLLESRHRAAMRLFDNVDRNDEEACVLLLEPEDVRARFELDFQRFAEAFDMVLPDPKALEEPYLADLKWLSRIRATARRTFSDERFDARPYGAKVGELITSHLQSEGVEQLLQPTDILDPAFLRSVAELHSDEAKAARIEHAIRHEIHVHRDENPTAYSSLWEELEELISRRRTDRVSAASQLARLEEMATRSAELRSDAGGIRLSGTSGAILPLIEFRPDLDADTRREIASSIATDLEAMTQVIDWHMKEDVQRQMRRKIKEHLRTAQSDFQEMEASTAKIMDVARARFSK</sequence>
<dbReference type="EC" id="3.1.21.3" evidence="10"/>
<dbReference type="Proteomes" id="UP000027471">
    <property type="component" value="Unassembled WGS sequence"/>
</dbReference>
<keyword evidence="7 10" id="KW-0378">Hydrolase</keyword>